<proteinExistence type="predicted"/>
<dbReference type="EMBL" id="LAZR01054094">
    <property type="protein sequence ID" value="KKK79295.1"/>
    <property type="molecule type" value="Genomic_DNA"/>
</dbReference>
<feature type="non-terminal residue" evidence="2">
    <location>
        <position position="1"/>
    </location>
</feature>
<organism evidence="2">
    <name type="scientific">marine sediment metagenome</name>
    <dbReference type="NCBI Taxonomy" id="412755"/>
    <lineage>
        <taxon>unclassified sequences</taxon>
        <taxon>metagenomes</taxon>
        <taxon>ecological metagenomes</taxon>
    </lineage>
</organism>
<evidence type="ECO:0000256" key="1">
    <source>
        <dbReference type="SAM" id="Phobius"/>
    </source>
</evidence>
<accession>A0A0F8YZK0</accession>
<keyword evidence="1" id="KW-0472">Membrane</keyword>
<reference evidence="2" key="1">
    <citation type="journal article" date="2015" name="Nature">
        <title>Complex archaea that bridge the gap between prokaryotes and eukaryotes.</title>
        <authorList>
            <person name="Spang A."/>
            <person name="Saw J.H."/>
            <person name="Jorgensen S.L."/>
            <person name="Zaremba-Niedzwiedzka K."/>
            <person name="Martijn J."/>
            <person name="Lind A.E."/>
            <person name="van Eijk R."/>
            <person name="Schleper C."/>
            <person name="Guy L."/>
            <person name="Ettema T.J."/>
        </authorList>
    </citation>
    <scope>NUCLEOTIDE SEQUENCE</scope>
</reference>
<feature type="transmembrane region" description="Helical" evidence="1">
    <location>
        <begin position="12"/>
        <end position="32"/>
    </location>
</feature>
<sequence length="139" mass="14958">GHLKSGFALEDLLKVGLIVVALVGASVAIYMYGGGNPVKGSTAEGMTLQCLACDTPFVKQLTMDEMNTSIDTLSLDCPNCGAKKSAIPTVECPKCKAPYVPASYTDPAAKRAGKVKDICPICQTDRDQWYKDYYSKPRE</sequence>
<protein>
    <submittedName>
        <fullName evidence="2">Uncharacterized protein</fullName>
    </submittedName>
</protein>
<name>A0A0F8YZK0_9ZZZZ</name>
<dbReference type="AlphaFoldDB" id="A0A0F8YZK0"/>
<evidence type="ECO:0000313" key="2">
    <source>
        <dbReference type="EMBL" id="KKK79295.1"/>
    </source>
</evidence>
<keyword evidence="1" id="KW-1133">Transmembrane helix</keyword>
<gene>
    <name evidence="2" type="ORF">LCGC14_2834920</name>
</gene>
<keyword evidence="1" id="KW-0812">Transmembrane</keyword>
<comment type="caution">
    <text evidence="2">The sequence shown here is derived from an EMBL/GenBank/DDBJ whole genome shotgun (WGS) entry which is preliminary data.</text>
</comment>